<keyword evidence="2" id="KW-1185">Reference proteome</keyword>
<dbReference type="RefSeq" id="WP_073027778.1">
    <property type="nucleotide sequence ID" value="NZ_FQZS01000035.1"/>
</dbReference>
<proteinExistence type="predicted"/>
<dbReference type="AlphaFoldDB" id="A0A1M6IN79"/>
<name>A0A1M6IN79_9FIRM</name>
<accession>A0A1M6IN79</accession>
<evidence type="ECO:0000313" key="2">
    <source>
        <dbReference type="Proteomes" id="UP000184442"/>
    </source>
</evidence>
<gene>
    <name evidence="1" type="ORF">SAMN02745176_03338</name>
</gene>
<sequence length="137" mass="15640">MAVRYDTVYLNIDQIKEAHEKYSMDTMEFLEWITAGQINDAMISQLSKCIANKAIGSIISALGVVLNVIDLIEKIIDGIEADKYKEMLDQMKAYGGIGAMKVEIATVYERVYDPGTDTSYIKIYDHYVRKFVYGRNY</sequence>
<dbReference type="EMBL" id="FQZS01000035">
    <property type="protein sequence ID" value="SHJ35944.1"/>
    <property type="molecule type" value="Genomic_DNA"/>
</dbReference>
<protein>
    <submittedName>
        <fullName evidence="1">Uncharacterized protein</fullName>
    </submittedName>
</protein>
<organism evidence="1 2">
    <name type="scientific">Lutispora thermophila DSM 19022</name>
    <dbReference type="NCBI Taxonomy" id="1122184"/>
    <lineage>
        <taxon>Bacteria</taxon>
        <taxon>Bacillati</taxon>
        <taxon>Bacillota</taxon>
        <taxon>Clostridia</taxon>
        <taxon>Lutisporales</taxon>
        <taxon>Lutisporaceae</taxon>
        <taxon>Lutispora</taxon>
    </lineage>
</organism>
<dbReference type="Proteomes" id="UP000184442">
    <property type="component" value="Unassembled WGS sequence"/>
</dbReference>
<evidence type="ECO:0000313" key="1">
    <source>
        <dbReference type="EMBL" id="SHJ35944.1"/>
    </source>
</evidence>
<reference evidence="1 2" key="1">
    <citation type="submission" date="2016-11" db="EMBL/GenBank/DDBJ databases">
        <authorList>
            <person name="Jaros S."/>
            <person name="Januszkiewicz K."/>
            <person name="Wedrychowicz H."/>
        </authorList>
    </citation>
    <scope>NUCLEOTIDE SEQUENCE [LARGE SCALE GENOMIC DNA]</scope>
    <source>
        <strain evidence="1 2">DSM 19022</strain>
    </source>
</reference>